<dbReference type="PANTHER" id="PTHR33430:SF6">
    <property type="entry name" value="MATERNAL EFFECT EMBRYO ARREST PROTEIN"/>
    <property type="match status" value="1"/>
</dbReference>
<dbReference type="PANTHER" id="PTHR33430">
    <property type="entry name" value="MATERNAL EFFECT EMBRYO ARREST PROTEIN"/>
    <property type="match status" value="1"/>
</dbReference>
<dbReference type="EMBL" id="CM000840">
    <property type="protein sequence ID" value="KRH50730.1"/>
    <property type="molecule type" value="Genomic_DNA"/>
</dbReference>
<proteinExistence type="predicted"/>
<evidence type="ECO:0000313" key="4">
    <source>
        <dbReference type="Proteomes" id="UP000008827"/>
    </source>
</evidence>
<keyword evidence="1" id="KW-0812">Transmembrane</keyword>
<accession>A0A0R0J7Z3</accession>
<dbReference type="Proteomes" id="UP000008827">
    <property type="component" value="Chromosome 7"/>
</dbReference>
<dbReference type="EnsemblPlants" id="KRH50730">
    <property type="protein sequence ID" value="KRH50730"/>
    <property type="gene ID" value="GLYMA_07G239800"/>
</dbReference>
<keyword evidence="1" id="KW-0472">Membrane</keyword>
<keyword evidence="1" id="KW-1133">Transmembrane helix</keyword>
<name>A0A0R0J7Z3_SOYBN</name>
<dbReference type="InParanoid" id="A0A0R0J7Z3"/>
<reference evidence="2" key="3">
    <citation type="submission" date="2018-07" db="EMBL/GenBank/DDBJ databases">
        <title>WGS assembly of Glycine max.</title>
        <authorList>
            <person name="Schmutz J."/>
            <person name="Cannon S."/>
            <person name="Schlueter J."/>
            <person name="Ma J."/>
            <person name="Mitros T."/>
            <person name="Nelson W."/>
            <person name="Hyten D."/>
            <person name="Song Q."/>
            <person name="Thelen J."/>
            <person name="Cheng J."/>
            <person name="Xu D."/>
            <person name="Hellsten U."/>
            <person name="May G."/>
            <person name="Yu Y."/>
            <person name="Sakurai T."/>
            <person name="Umezawa T."/>
            <person name="Bhattacharyya M."/>
            <person name="Sandhu D."/>
            <person name="Valliyodan B."/>
            <person name="Lindquist E."/>
            <person name="Peto M."/>
            <person name="Grant D."/>
            <person name="Shu S."/>
            <person name="Goodstein D."/>
            <person name="Barry K."/>
            <person name="Futrell-Griggs M."/>
            <person name="Abernathy B."/>
            <person name="Du J."/>
            <person name="Tian Z."/>
            <person name="Zhu L."/>
            <person name="Gill N."/>
            <person name="Joshi T."/>
            <person name="Libault M."/>
            <person name="Sethuraman A."/>
            <person name="Zhang X."/>
            <person name="Shinozaki K."/>
            <person name="Nguyen H."/>
            <person name="Wing R."/>
            <person name="Cregan P."/>
            <person name="Specht J."/>
            <person name="Grimwood J."/>
            <person name="Rokhsar D."/>
            <person name="Stacey G."/>
            <person name="Shoemaker R."/>
            <person name="Jackson S."/>
        </authorList>
    </citation>
    <scope>NUCLEOTIDE SEQUENCE</scope>
    <source>
        <tissue evidence="2">Callus</tissue>
    </source>
</reference>
<dbReference type="AlphaFoldDB" id="A0A0R0J7Z3"/>
<feature type="transmembrane region" description="Helical" evidence="1">
    <location>
        <begin position="30"/>
        <end position="54"/>
    </location>
</feature>
<evidence type="ECO:0000313" key="2">
    <source>
        <dbReference type="EMBL" id="KRH50730.1"/>
    </source>
</evidence>
<organism evidence="2">
    <name type="scientific">Glycine max</name>
    <name type="common">Soybean</name>
    <name type="synonym">Glycine hispida</name>
    <dbReference type="NCBI Taxonomy" id="3847"/>
    <lineage>
        <taxon>Eukaryota</taxon>
        <taxon>Viridiplantae</taxon>
        <taxon>Streptophyta</taxon>
        <taxon>Embryophyta</taxon>
        <taxon>Tracheophyta</taxon>
        <taxon>Spermatophyta</taxon>
        <taxon>Magnoliopsida</taxon>
        <taxon>eudicotyledons</taxon>
        <taxon>Gunneridae</taxon>
        <taxon>Pentapetalae</taxon>
        <taxon>rosids</taxon>
        <taxon>fabids</taxon>
        <taxon>Fabales</taxon>
        <taxon>Fabaceae</taxon>
        <taxon>Papilionoideae</taxon>
        <taxon>50 kb inversion clade</taxon>
        <taxon>NPAAA clade</taxon>
        <taxon>indigoferoid/millettioid clade</taxon>
        <taxon>Phaseoleae</taxon>
        <taxon>Glycine</taxon>
        <taxon>Glycine subgen. Soja</taxon>
    </lineage>
</organism>
<reference evidence="3" key="2">
    <citation type="submission" date="2018-02" db="UniProtKB">
        <authorList>
            <consortium name="EnsemblPlants"/>
        </authorList>
    </citation>
    <scope>IDENTIFICATION</scope>
    <source>
        <strain evidence="3">Williams 82</strain>
    </source>
</reference>
<reference evidence="2 3" key="1">
    <citation type="journal article" date="2010" name="Nature">
        <title>Genome sequence of the palaeopolyploid soybean.</title>
        <authorList>
            <person name="Schmutz J."/>
            <person name="Cannon S.B."/>
            <person name="Schlueter J."/>
            <person name="Ma J."/>
            <person name="Mitros T."/>
            <person name="Nelson W."/>
            <person name="Hyten D.L."/>
            <person name="Song Q."/>
            <person name="Thelen J.J."/>
            <person name="Cheng J."/>
            <person name="Xu D."/>
            <person name="Hellsten U."/>
            <person name="May G.D."/>
            <person name="Yu Y."/>
            <person name="Sakurai T."/>
            <person name="Umezawa T."/>
            <person name="Bhattacharyya M.K."/>
            <person name="Sandhu D."/>
            <person name="Valliyodan B."/>
            <person name="Lindquist E."/>
            <person name="Peto M."/>
            <person name="Grant D."/>
            <person name="Shu S."/>
            <person name="Goodstein D."/>
            <person name="Barry K."/>
            <person name="Futrell-Griggs M."/>
            <person name="Abernathy B."/>
            <person name="Du J."/>
            <person name="Tian Z."/>
            <person name="Zhu L."/>
            <person name="Gill N."/>
            <person name="Joshi T."/>
            <person name="Libault M."/>
            <person name="Sethuraman A."/>
            <person name="Zhang X.-C."/>
            <person name="Shinozaki K."/>
            <person name="Nguyen H.T."/>
            <person name="Wing R.A."/>
            <person name="Cregan P."/>
            <person name="Specht J."/>
            <person name="Grimwood J."/>
            <person name="Rokhsar D."/>
            <person name="Stacey G."/>
            <person name="Shoemaker R.C."/>
            <person name="Jackson S.A."/>
        </authorList>
    </citation>
    <scope>NUCLEOTIDE SEQUENCE</scope>
    <source>
        <strain evidence="3">cv. Williams 82</strain>
        <tissue evidence="2">Callus</tissue>
    </source>
</reference>
<dbReference type="ExpressionAtlas" id="A0A0R0J7Z3">
    <property type="expression patterns" value="baseline"/>
</dbReference>
<protein>
    <submittedName>
        <fullName evidence="2 3">Uncharacterized protein</fullName>
    </submittedName>
</protein>
<keyword evidence="4" id="KW-1185">Reference proteome</keyword>
<sequence>MSLIFFHFFKYFVPPPPSGASLSLIPPLGFVASLVNMNSLFTIAVFVGLSLTILGQCNLENRSFCDTDVDVPKKVIVLEVVLFSFFLFSSLVAQGLKLTLNLLHSKEVDKAFQAHINLKALRLAWWAPPLAPSWAASFLSMALN</sequence>
<feature type="transmembrane region" description="Helical" evidence="1">
    <location>
        <begin position="75"/>
        <end position="96"/>
    </location>
</feature>
<evidence type="ECO:0000313" key="3">
    <source>
        <dbReference type="EnsemblPlants" id="KRH50730"/>
    </source>
</evidence>
<evidence type="ECO:0000256" key="1">
    <source>
        <dbReference type="SAM" id="Phobius"/>
    </source>
</evidence>
<gene>
    <name evidence="2" type="ORF">GLYMA_07G239800</name>
</gene>
<dbReference type="Gramene" id="KRH50730">
    <property type="protein sequence ID" value="KRH50730"/>
    <property type="gene ID" value="GLYMA_07G239800"/>
</dbReference>